<dbReference type="InterPro" id="IPR043129">
    <property type="entry name" value="ATPase_NBD"/>
</dbReference>
<dbReference type="InterPro" id="IPR000600">
    <property type="entry name" value="ROK"/>
</dbReference>
<keyword evidence="5" id="KW-0547">Nucleotide-binding</keyword>
<gene>
    <name evidence="13" type="ORF">JCM21714_2429</name>
</gene>
<keyword evidence="8" id="KW-0067">ATP-binding</keyword>
<dbReference type="STRING" id="1298598.JCM21714_2429"/>
<keyword evidence="9" id="KW-0460">Magnesium</keyword>
<dbReference type="RefSeq" id="WP_035723550.1">
    <property type="nucleotide sequence ID" value="NZ_BAVS01000011.1"/>
</dbReference>
<comment type="catalytic activity">
    <reaction evidence="12">
        <text>D-fructose + ATP = D-fructose 6-phosphate + ADP + H(+)</text>
        <dbReference type="Rhea" id="RHEA:16125"/>
        <dbReference type="ChEBI" id="CHEBI:15378"/>
        <dbReference type="ChEBI" id="CHEBI:30616"/>
        <dbReference type="ChEBI" id="CHEBI:37721"/>
        <dbReference type="ChEBI" id="CHEBI:61527"/>
        <dbReference type="ChEBI" id="CHEBI:456216"/>
        <dbReference type="EC" id="2.7.1.4"/>
    </reaction>
</comment>
<dbReference type="GO" id="GO:0046872">
    <property type="term" value="F:metal ion binding"/>
    <property type="evidence" value="ECO:0007669"/>
    <property type="project" value="UniProtKB-KW"/>
</dbReference>
<dbReference type="Proteomes" id="UP000019102">
    <property type="component" value="Unassembled WGS sequence"/>
</dbReference>
<dbReference type="OrthoDB" id="9783435at2"/>
<dbReference type="CDD" id="cd24067">
    <property type="entry name" value="ASKHA_NBD_ROK_BsFRK-like"/>
    <property type="match status" value="1"/>
</dbReference>
<comment type="caution">
    <text evidence="13">The sequence shown here is derived from an EMBL/GenBank/DDBJ whole genome shotgun (WGS) entry which is preliminary data.</text>
</comment>
<keyword evidence="7" id="KW-0862">Zinc</keyword>
<organism evidence="13 14">
    <name type="scientific">Gracilibacillus boraciitolerans JCM 21714</name>
    <dbReference type="NCBI Taxonomy" id="1298598"/>
    <lineage>
        <taxon>Bacteria</taxon>
        <taxon>Bacillati</taxon>
        <taxon>Bacillota</taxon>
        <taxon>Bacilli</taxon>
        <taxon>Bacillales</taxon>
        <taxon>Bacillaceae</taxon>
        <taxon>Gracilibacillus</taxon>
    </lineage>
</organism>
<dbReference type="GO" id="GO:0005524">
    <property type="term" value="F:ATP binding"/>
    <property type="evidence" value="ECO:0007669"/>
    <property type="project" value="UniProtKB-KW"/>
</dbReference>
<comment type="similarity">
    <text evidence="2">Belongs to the ROK (NagC/XylR) family.</text>
</comment>
<evidence type="ECO:0000256" key="5">
    <source>
        <dbReference type="ARBA" id="ARBA00022741"/>
    </source>
</evidence>
<sequence>MKLGAIEAGGTKFVLAVGNDQGEILEKEVIPTEHPDITVPKVISFFKDKGIERLGLGGFGPIDINETSKTYGQLQKTPKTDWVDYPLGAALKEGLGVPVKIDTDVNVAAMSEAKWGGNATDVDTCLYITVGTGIGAGAYFHGQTLKGLSHSEMGHIKVRRHPDDTYEGTCPYHGDCLEGIAAGPSLEKRWGGKKGHELAEDDQVWEMEAFYLAQALTSYIYILSPERIIMGGGVMKQKQLFPLIRRKVLEMLNGYVSSPYLTEQEIDNYIVFPGLTDEAGVKGALYLAMKE</sequence>
<evidence type="ECO:0000256" key="11">
    <source>
        <dbReference type="ARBA" id="ARBA00038887"/>
    </source>
</evidence>
<evidence type="ECO:0000256" key="8">
    <source>
        <dbReference type="ARBA" id="ARBA00022840"/>
    </source>
</evidence>
<dbReference type="EMBL" id="BAVS01000011">
    <property type="protein sequence ID" value="GAE93352.1"/>
    <property type="molecule type" value="Genomic_DNA"/>
</dbReference>
<dbReference type="FunFam" id="3.30.420.40:FF:000153">
    <property type="entry name" value="Putative fructokinase"/>
    <property type="match status" value="1"/>
</dbReference>
<evidence type="ECO:0000256" key="6">
    <source>
        <dbReference type="ARBA" id="ARBA00022777"/>
    </source>
</evidence>
<evidence type="ECO:0000313" key="13">
    <source>
        <dbReference type="EMBL" id="GAE93352.1"/>
    </source>
</evidence>
<comment type="cofactor">
    <cofactor evidence="1">
        <name>Mg(2+)</name>
        <dbReference type="ChEBI" id="CHEBI:18420"/>
    </cofactor>
</comment>
<keyword evidence="10" id="KW-0119">Carbohydrate metabolism</keyword>
<evidence type="ECO:0000256" key="7">
    <source>
        <dbReference type="ARBA" id="ARBA00022833"/>
    </source>
</evidence>
<dbReference type="Gene3D" id="3.30.420.40">
    <property type="match status" value="2"/>
</dbReference>
<dbReference type="GO" id="GO:0008865">
    <property type="term" value="F:fructokinase activity"/>
    <property type="evidence" value="ECO:0007669"/>
    <property type="project" value="UniProtKB-EC"/>
</dbReference>
<evidence type="ECO:0000313" key="14">
    <source>
        <dbReference type="Proteomes" id="UP000019102"/>
    </source>
</evidence>
<evidence type="ECO:0000256" key="10">
    <source>
        <dbReference type="ARBA" id="ARBA00023277"/>
    </source>
</evidence>
<protein>
    <recommendedName>
        <fullName evidence="11">fructokinase</fullName>
        <ecNumber evidence="11">2.7.1.4</ecNumber>
    </recommendedName>
</protein>
<dbReference type="Pfam" id="PF00480">
    <property type="entry name" value="ROK"/>
    <property type="match status" value="1"/>
</dbReference>
<dbReference type="EC" id="2.7.1.4" evidence="11"/>
<evidence type="ECO:0000256" key="2">
    <source>
        <dbReference type="ARBA" id="ARBA00006479"/>
    </source>
</evidence>
<keyword evidence="3" id="KW-0808">Transferase</keyword>
<dbReference type="eggNOG" id="COG1940">
    <property type="taxonomic scope" value="Bacteria"/>
</dbReference>
<reference evidence="13 14" key="1">
    <citation type="journal article" date="2014" name="Genome Announc.">
        <title>Draft Genome Sequence of the Boron-Tolerant and Moderately Halotolerant Bacterium Gracilibacillus boraciitolerans JCM 21714T.</title>
        <authorList>
            <person name="Ahmed I."/>
            <person name="Oshima K."/>
            <person name="Suda W."/>
            <person name="Kitamura K."/>
            <person name="Iida T."/>
            <person name="Ohmori Y."/>
            <person name="Fujiwara T."/>
            <person name="Hattori M."/>
            <person name="Ohkuma M."/>
        </authorList>
    </citation>
    <scope>NUCLEOTIDE SEQUENCE [LARGE SCALE GENOMIC DNA]</scope>
    <source>
        <strain evidence="13 14">JCM 21714</strain>
    </source>
</reference>
<dbReference type="PANTHER" id="PTHR42742:SF3">
    <property type="entry name" value="FRUCTOKINASE"/>
    <property type="match status" value="1"/>
</dbReference>
<name>W4VJF7_9BACI</name>
<evidence type="ECO:0000256" key="12">
    <source>
        <dbReference type="ARBA" id="ARBA00048451"/>
    </source>
</evidence>
<evidence type="ECO:0000256" key="3">
    <source>
        <dbReference type="ARBA" id="ARBA00022679"/>
    </source>
</evidence>
<dbReference type="SUPFAM" id="SSF53067">
    <property type="entry name" value="Actin-like ATPase domain"/>
    <property type="match status" value="1"/>
</dbReference>
<evidence type="ECO:0000256" key="9">
    <source>
        <dbReference type="ARBA" id="ARBA00022842"/>
    </source>
</evidence>
<dbReference type="InterPro" id="IPR051804">
    <property type="entry name" value="Carb_Metab_Reg_Kinase/Isom"/>
</dbReference>
<evidence type="ECO:0000256" key="4">
    <source>
        <dbReference type="ARBA" id="ARBA00022723"/>
    </source>
</evidence>
<keyword evidence="6 13" id="KW-0418">Kinase</keyword>
<dbReference type="AlphaFoldDB" id="W4VJF7"/>
<dbReference type="FunFam" id="3.30.420.40:FF:000136">
    <property type="entry name" value="Putative fructokinase"/>
    <property type="match status" value="1"/>
</dbReference>
<accession>W4VJF7</accession>
<keyword evidence="14" id="KW-1185">Reference proteome</keyword>
<evidence type="ECO:0000256" key="1">
    <source>
        <dbReference type="ARBA" id="ARBA00001946"/>
    </source>
</evidence>
<keyword evidence="4" id="KW-0479">Metal-binding</keyword>
<proteinExistence type="inferred from homology"/>
<dbReference type="PANTHER" id="PTHR42742">
    <property type="entry name" value="TRANSCRIPTIONAL REPRESSOR MPRA"/>
    <property type="match status" value="1"/>
</dbReference>